<keyword evidence="1" id="KW-0413">Isomerase</keyword>
<evidence type="ECO:0000313" key="4">
    <source>
        <dbReference type="EMBL" id="KAB1074442.1"/>
    </source>
</evidence>
<feature type="active site" description="Proton acceptor; via imino nitrogen" evidence="2">
    <location>
        <position position="2"/>
    </location>
</feature>
<feature type="domain" description="4-oxalocrotonate tautomerase-like" evidence="3">
    <location>
        <begin position="2"/>
        <end position="52"/>
    </location>
</feature>
<accession>A0A6N6MYM1</accession>
<dbReference type="InterPro" id="IPR014347">
    <property type="entry name" value="Tautomerase/MIF_sf"/>
</dbReference>
<dbReference type="AlphaFoldDB" id="A0A6N6MYM1"/>
<protein>
    <submittedName>
        <fullName evidence="4">4-oxalocrotonate tautomerase</fullName>
    </submittedName>
</protein>
<dbReference type="Gene3D" id="3.30.429.10">
    <property type="entry name" value="Macrophage Migration Inhibitory Factor"/>
    <property type="match status" value="1"/>
</dbReference>
<reference evidence="4 5" key="1">
    <citation type="submission" date="2019-09" db="EMBL/GenBank/DDBJ databases">
        <title>YIM 132548 draft genome.</title>
        <authorList>
            <person name="Jiang L."/>
        </authorList>
    </citation>
    <scope>NUCLEOTIDE SEQUENCE [LARGE SCALE GENOMIC DNA]</scope>
    <source>
        <strain evidence="4 5">YIM 132548</strain>
    </source>
</reference>
<dbReference type="EMBL" id="VZZJ01000005">
    <property type="protein sequence ID" value="KAB1074442.1"/>
    <property type="molecule type" value="Genomic_DNA"/>
</dbReference>
<evidence type="ECO:0000256" key="2">
    <source>
        <dbReference type="PIRSR" id="PIRSR037799-1"/>
    </source>
</evidence>
<sequence length="77" mass="8421">MPHVIVKLYAGKSEAQKARIADEVTRAVMASTGCGEQAVSVTVEDVDPKDWVETVYKPDIVGGADRLYKKPGYDPLR</sequence>
<dbReference type="RefSeq" id="WP_150962837.1">
    <property type="nucleotide sequence ID" value="NZ_VZZJ01000005.1"/>
</dbReference>
<keyword evidence="5" id="KW-1185">Reference proteome</keyword>
<dbReference type="Proteomes" id="UP000441523">
    <property type="component" value="Unassembled WGS sequence"/>
</dbReference>
<dbReference type="InterPro" id="IPR004370">
    <property type="entry name" value="4-OT-like_dom"/>
</dbReference>
<dbReference type="SUPFAM" id="SSF55331">
    <property type="entry name" value="Tautomerase/MIF"/>
    <property type="match status" value="1"/>
</dbReference>
<dbReference type="GO" id="GO:0005737">
    <property type="term" value="C:cytoplasm"/>
    <property type="evidence" value="ECO:0007669"/>
    <property type="project" value="InterPro"/>
</dbReference>
<gene>
    <name evidence="4" type="ORF">F6X51_08760</name>
</gene>
<name>A0A6N6MYM1_9HYPH</name>
<dbReference type="InterPro" id="IPR017284">
    <property type="entry name" value="Tautomerase_PptA"/>
</dbReference>
<evidence type="ECO:0000256" key="1">
    <source>
        <dbReference type="ARBA" id="ARBA00023235"/>
    </source>
</evidence>
<proteinExistence type="predicted"/>
<comment type="caution">
    <text evidence="4">The sequence shown here is derived from an EMBL/GenBank/DDBJ whole genome shotgun (WGS) entry which is preliminary data.</text>
</comment>
<dbReference type="PIRSF" id="PIRSF037799">
    <property type="entry name" value="Tautomer_YdcE_prd"/>
    <property type="match status" value="1"/>
</dbReference>
<dbReference type="GO" id="GO:0016862">
    <property type="term" value="F:intramolecular oxidoreductase activity, interconverting keto- and enol-groups"/>
    <property type="evidence" value="ECO:0007669"/>
    <property type="project" value="InterPro"/>
</dbReference>
<organism evidence="4 5">
    <name type="scientific">Methylobacterium planeticum</name>
    <dbReference type="NCBI Taxonomy" id="2615211"/>
    <lineage>
        <taxon>Bacteria</taxon>
        <taxon>Pseudomonadati</taxon>
        <taxon>Pseudomonadota</taxon>
        <taxon>Alphaproteobacteria</taxon>
        <taxon>Hyphomicrobiales</taxon>
        <taxon>Methylobacteriaceae</taxon>
        <taxon>Methylobacterium</taxon>
    </lineage>
</organism>
<evidence type="ECO:0000259" key="3">
    <source>
        <dbReference type="Pfam" id="PF01361"/>
    </source>
</evidence>
<evidence type="ECO:0000313" key="5">
    <source>
        <dbReference type="Proteomes" id="UP000441523"/>
    </source>
</evidence>
<dbReference type="Pfam" id="PF01361">
    <property type="entry name" value="Tautomerase"/>
    <property type="match status" value="1"/>
</dbReference>